<dbReference type="InterPro" id="IPR036291">
    <property type="entry name" value="NAD(P)-bd_dom_sf"/>
</dbReference>
<dbReference type="GO" id="GO:0005524">
    <property type="term" value="F:ATP binding"/>
    <property type="evidence" value="ECO:0007669"/>
    <property type="project" value="UniProtKB-KW"/>
</dbReference>
<dbReference type="PANTHER" id="PTHR43334">
    <property type="entry name" value="ACETATE--COA LIGASE [ADP-FORMING]"/>
    <property type="match status" value="1"/>
</dbReference>
<protein>
    <submittedName>
        <fullName evidence="6">Succinyl-CoA synthetase subunit alpha</fullName>
    </submittedName>
</protein>
<evidence type="ECO:0000256" key="4">
    <source>
        <dbReference type="ARBA" id="ARBA00022840"/>
    </source>
</evidence>
<dbReference type="InterPro" id="IPR013815">
    <property type="entry name" value="ATP_grasp_subdomain_1"/>
</dbReference>
<dbReference type="Pfam" id="PF13549">
    <property type="entry name" value="ATP-grasp_5"/>
    <property type="match status" value="1"/>
</dbReference>
<dbReference type="GO" id="GO:0006099">
    <property type="term" value="P:tricarboxylic acid cycle"/>
    <property type="evidence" value="ECO:0007669"/>
    <property type="project" value="UniProtKB-KW"/>
</dbReference>
<evidence type="ECO:0000256" key="1">
    <source>
        <dbReference type="ARBA" id="ARBA00022532"/>
    </source>
</evidence>
<dbReference type="GO" id="GO:0016874">
    <property type="term" value="F:ligase activity"/>
    <property type="evidence" value="ECO:0007669"/>
    <property type="project" value="UniProtKB-KW"/>
</dbReference>
<dbReference type="SUPFAM" id="SSF52210">
    <property type="entry name" value="Succinyl-CoA synthetase domains"/>
    <property type="match status" value="2"/>
</dbReference>
<dbReference type="InterPro" id="IPR003781">
    <property type="entry name" value="CoA-bd"/>
</dbReference>
<name>A0A1Y5RRC0_9RHOB</name>
<keyword evidence="3" id="KW-0547">Nucleotide-binding</keyword>
<evidence type="ECO:0000259" key="5">
    <source>
        <dbReference type="SMART" id="SM00881"/>
    </source>
</evidence>
<dbReference type="Pfam" id="PF13380">
    <property type="entry name" value="CoA_binding_2"/>
    <property type="match status" value="1"/>
</dbReference>
<dbReference type="RefSeq" id="WP_085891225.1">
    <property type="nucleotide sequence ID" value="NZ_FWFL01000002.1"/>
</dbReference>
<dbReference type="PANTHER" id="PTHR43334:SF1">
    <property type="entry name" value="3-HYDROXYPROPIONATE--COA LIGASE [ADP-FORMING]"/>
    <property type="match status" value="1"/>
</dbReference>
<keyword evidence="1" id="KW-0816">Tricarboxylic acid cycle</keyword>
<keyword evidence="7" id="KW-1185">Reference proteome</keyword>
<keyword evidence="2" id="KW-0436">Ligase</keyword>
<evidence type="ECO:0000313" key="6">
    <source>
        <dbReference type="EMBL" id="SLN22632.1"/>
    </source>
</evidence>
<gene>
    <name evidence="6" type="ORF">PEL8287_00987</name>
</gene>
<dbReference type="Gene3D" id="3.30.1490.20">
    <property type="entry name" value="ATP-grasp fold, A domain"/>
    <property type="match status" value="1"/>
</dbReference>
<keyword evidence="4" id="KW-0067">ATP-binding</keyword>
<dbReference type="AlphaFoldDB" id="A0A1Y5RRC0"/>
<dbReference type="Gene3D" id="3.40.50.720">
    <property type="entry name" value="NAD(P)-binding Rossmann-like Domain"/>
    <property type="match status" value="1"/>
</dbReference>
<dbReference type="SUPFAM" id="SSF56059">
    <property type="entry name" value="Glutathione synthetase ATP-binding domain-like"/>
    <property type="match status" value="1"/>
</dbReference>
<dbReference type="InterPro" id="IPR032875">
    <property type="entry name" value="Succ_CoA_lig_flav_dom"/>
</dbReference>
<evidence type="ECO:0000313" key="7">
    <source>
        <dbReference type="Proteomes" id="UP000193827"/>
    </source>
</evidence>
<proteinExistence type="predicted"/>
<feature type="domain" description="CoA-binding" evidence="5">
    <location>
        <begin position="9"/>
        <end position="104"/>
    </location>
</feature>
<dbReference type="Pfam" id="PF13607">
    <property type="entry name" value="Succ_CoA_lig"/>
    <property type="match status" value="1"/>
</dbReference>
<dbReference type="OrthoDB" id="9807426at2"/>
<evidence type="ECO:0000256" key="2">
    <source>
        <dbReference type="ARBA" id="ARBA00022598"/>
    </source>
</evidence>
<dbReference type="SMART" id="SM00881">
    <property type="entry name" value="CoA_binding"/>
    <property type="match status" value="1"/>
</dbReference>
<sequence length="690" mass="72960">MMKHRLDTLLKPRSVAIVGASDKPGSNGHAMMTMCGIDGYDGRIYPVNPRLETLEGVPCYPDLAALPQVPEHVVIGVATRFVESILDQAIELGVPSVSIFAACYLDGDGVPTLPNRIAAKARAANMAICGANCMGFYTPGAGLRVASMPSPPGIRPGGIAWIAQSGSAFGALAHNDRRLGFTLCVSTGMELVTTAADYMDWALAQPQTRVIGLFLETVRDPVKFLAALQRARDAKIPVVALKVGRTRKSAQMAVSHTGAIAGNDAAYEAVFRKFGVTRVADMDEMAATLALFDTPRAVPQGLLGTVHDSGGERELIVDIAEDIGLEFAELYPATCAELAKHLEPGLHPENPLDAYGTGHDLINRNAAMTAALVNDPNVAIGYFMSDPRDGYDYARQYTEAVVKAAGMTDKPLALVSNYSMADDRSLAQLLLGAGVPLLRGTRNALLAAQHVMTYRDYIARPPPQHIDLPKAQAWRDRLAAGGPLSEYEGLCMLADFGIASPALAWVGEAADVPGALGLLSFPIALKTAEDYAHKSDVGGVVLNLPDVAGAVAAYTAMAAKLGPRCLFMEMAPKGTELALGSLWDDSFGPIVIISAGGVLVEFLNDSTAALAPFDEAEALRLLQNLRVFKLLEGVRGQSPADLKHIASQIAGFSRMVASLGKACREIDINPLMCTSSGVVALDCLVVTPSD</sequence>
<dbReference type="Proteomes" id="UP000193827">
    <property type="component" value="Unassembled WGS sequence"/>
</dbReference>
<dbReference type="InterPro" id="IPR016102">
    <property type="entry name" value="Succinyl-CoA_synth-like"/>
</dbReference>
<evidence type="ECO:0000256" key="3">
    <source>
        <dbReference type="ARBA" id="ARBA00022741"/>
    </source>
</evidence>
<dbReference type="Gene3D" id="3.30.470.20">
    <property type="entry name" value="ATP-grasp fold, B domain"/>
    <property type="match status" value="1"/>
</dbReference>
<dbReference type="SUPFAM" id="SSF51735">
    <property type="entry name" value="NAD(P)-binding Rossmann-fold domains"/>
    <property type="match status" value="1"/>
</dbReference>
<organism evidence="6 7">
    <name type="scientific">Roseovarius litorisediminis</name>
    <dbReference type="NCBI Taxonomy" id="1312363"/>
    <lineage>
        <taxon>Bacteria</taxon>
        <taxon>Pseudomonadati</taxon>
        <taxon>Pseudomonadota</taxon>
        <taxon>Alphaproteobacteria</taxon>
        <taxon>Rhodobacterales</taxon>
        <taxon>Roseobacteraceae</taxon>
        <taxon>Roseovarius</taxon>
    </lineage>
</organism>
<dbReference type="Gene3D" id="3.40.50.261">
    <property type="entry name" value="Succinyl-CoA synthetase domains"/>
    <property type="match status" value="2"/>
</dbReference>
<dbReference type="InterPro" id="IPR051538">
    <property type="entry name" value="Acyl-CoA_Synth/Transferase"/>
</dbReference>
<accession>A0A1Y5RRC0</accession>
<dbReference type="EMBL" id="FWFL01000002">
    <property type="protein sequence ID" value="SLN22632.1"/>
    <property type="molecule type" value="Genomic_DNA"/>
</dbReference>
<reference evidence="6 7" key="1">
    <citation type="submission" date="2017-03" db="EMBL/GenBank/DDBJ databases">
        <authorList>
            <person name="Afonso C.L."/>
            <person name="Miller P.J."/>
            <person name="Scott M.A."/>
            <person name="Spackman E."/>
            <person name="Goraichik I."/>
            <person name="Dimitrov K.M."/>
            <person name="Suarez D.L."/>
            <person name="Swayne D.E."/>
        </authorList>
    </citation>
    <scope>NUCLEOTIDE SEQUENCE [LARGE SCALE GENOMIC DNA]</scope>
    <source>
        <strain evidence="6 7">CECT 8287</strain>
    </source>
</reference>